<dbReference type="GO" id="GO:0016787">
    <property type="term" value="F:hydrolase activity"/>
    <property type="evidence" value="ECO:0007669"/>
    <property type="project" value="UniProtKB-KW"/>
</dbReference>
<dbReference type="InterPro" id="IPR036412">
    <property type="entry name" value="HAD-like_sf"/>
</dbReference>
<keyword evidence="2 4" id="KW-0378">Hydrolase</keyword>
<evidence type="ECO:0000256" key="1">
    <source>
        <dbReference type="ARBA" id="ARBA00001946"/>
    </source>
</evidence>
<dbReference type="SUPFAM" id="SSF56784">
    <property type="entry name" value="HAD-like"/>
    <property type="match status" value="1"/>
</dbReference>
<comment type="cofactor">
    <cofactor evidence="1">
        <name>Mg(2+)</name>
        <dbReference type="ChEBI" id="CHEBI:18420"/>
    </cofactor>
</comment>
<gene>
    <name evidence="4" type="ORF">FMM08_00310</name>
</gene>
<dbReference type="EMBL" id="VKAC01000001">
    <property type="protein sequence ID" value="TXR57750.1"/>
    <property type="molecule type" value="Genomic_DNA"/>
</dbReference>
<dbReference type="PANTHER" id="PTHR46470:SF4">
    <property type="entry name" value="5-AMINO-6-(5-PHOSPHO-D-RIBITYLAMINO)URACIL PHOSPHATASE YIGB"/>
    <property type="match status" value="1"/>
</dbReference>
<keyword evidence="3" id="KW-0460">Magnesium</keyword>
<dbReference type="Gene3D" id="3.40.50.1000">
    <property type="entry name" value="HAD superfamily/HAD-like"/>
    <property type="match status" value="1"/>
</dbReference>
<dbReference type="OrthoDB" id="9810501at2"/>
<name>A0A5C8ZLR8_9ACTN</name>
<proteinExistence type="predicted"/>
<dbReference type="PRINTS" id="PR00413">
    <property type="entry name" value="HADHALOGNASE"/>
</dbReference>
<dbReference type="AlphaFoldDB" id="A0A5C8ZLR8"/>
<dbReference type="SFLD" id="SFLDG01129">
    <property type="entry name" value="C1.5:_HAD__Beta-PGM__Phosphata"/>
    <property type="match status" value="1"/>
</dbReference>
<dbReference type="InterPro" id="IPR006439">
    <property type="entry name" value="HAD-SF_hydro_IA"/>
</dbReference>
<organism evidence="4 5">
    <name type="scientific">Quadrisphaera setariae</name>
    <dbReference type="NCBI Taxonomy" id="2593304"/>
    <lineage>
        <taxon>Bacteria</taxon>
        <taxon>Bacillati</taxon>
        <taxon>Actinomycetota</taxon>
        <taxon>Actinomycetes</taxon>
        <taxon>Kineosporiales</taxon>
        <taxon>Kineosporiaceae</taxon>
        <taxon>Quadrisphaera</taxon>
    </lineage>
</organism>
<dbReference type="SFLD" id="SFLDS00003">
    <property type="entry name" value="Haloacid_Dehalogenase"/>
    <property type="match status" value="1"/>
</dbReference>
<comment type="caution">
    <text evidence="4">The sequence shown here is derived from an EMBL/GenBank/DDBJ whole genome shotgun (WGS) entry which is preliminary data.</text>
</comment>
<dbReference type="Pfam" id="PF00702">
    <property type="entry name" value="Hydrolase"/>
    <property type="match status" value="1"/>
</dbReference>
<dbReference type="PANTHER" id="PTHR46470">
    <property type="entry name" value="N-ACYLNEURAMINATE-9-PHOSPHATASE"/>
    <property type="match status" value="1"/>
</dbReference>
<reference evidence="4 5" key="1">
    <citation type="submission" date="2019-07" db="EMBL/GenBank/DDBJ databases">
        <title>Quadrisphaera sp. strain DD2A genome sequencing and assembly.</title>
        <authorList>
            <person name="Kim I."/>
        </authorList>
    </citation>
    <scope>NUCLEOTIDE SEQUENCE [LARGE SCALE GENOMIC DNA]</scope>
    <source>
        <strain evidence="4 5">DD2A</strain>
    </source>
</reference>
<keyword evidence="5" id="KW-1185">Reference proteome</keyword>
<dbReference type="GO" id="GO:0044281">
    <property type="term" value="P:small molecule metabolic process"/>
    <property type="evidence" value="ECO:0007669"/>
    <property type="project" value="UniProtKB-ARBA"/>
</dbReference>
<dbReference type="Gene3D" id="1.20.120.1600">
    <property type="match status" value="1"/>
</dbReference>
<evidence type="ECO:0000256" key="2">
    <source>
        <dbReference type="ARBA" id="ARBA00022801"/>
    </source>
</evidence>
<dbReference type="InterPro" id="IPR051400">
    <property type="entry name" value="HAD-like_hydrolase"/>
</dbReference>
<evidence type="ECO:0000313" key="4">
    <source>
        <dbReference type="EMBL" id="TXR57750.1"/>
    </source>
</evidence>
<dbReference type="Proteomes" id="UP000321234">
    <property type="component" value="Unassembled WGS sequence"/>
</dbReference>
<sequence>MQASPGRGLDVLRAVVFDLDATLVDHVGAATAGLRAWLSVRAVASTPELEARWFALEAEHFNRWRDGEISHDEQRRERLRAFLPLVGSPVGTPDELDAEYAGFLASLRRHWRAFDDVPAVLGALRGGGLLTAVLTNGVEALQREKLEHLGLVDAVGPLFAADALGVAKPRPGAFTAVCERLGLEPGQVLYVGDDHEVDVLGARAAGLQAVLVDRTGSAPPAERCAVASLSEVLELPEVRAALR</sequence>
<accession>A0A5C8ZLR8</accession>
<dbReference type="InterPro" id="IPR023214">
    <property type="entry name" value="HAD_sf"/>
</dbReference>
<evidence type="ECO:0000313" key="5">
    <source>
        <dbReference type="Proteomes" id="UP000321234"/>
    </source>
</evidence>
<dbReference type="NCBIfam" id="TIGR01549">
    <property type="entry name" value="HAD-SF-IA-v1"/>
    <property type="match status" value="1"/>
</dbReference>
<dbReference type="NCBIfam" id="TIGR01509">
    <property type="entry name" value="HAD-SF-IA-v3"/>
    <property type="match status" value="1"/>
</dbReference>
<protein>
    <submittedName>
        <fullName evidence="4">HAD family hydrolase</fullName>
    </submittedName>
</protein>
<evidence type="ECO:0000256" key="3">
    <source>
        <dbReference type="ARBA" id="ARBA00022842"/>
    </source>
</evidence>